<dbReference type="OrthoDB" id="2270879at2759"/>
<proteinExistence type="predicted"/>
<accession>A0A0B7N8Q9</accession>
<reference evidence="1 2" key="1">
    <citation type="submission" date="2014-09" db="EMBL/GenBank/DDBJ databases">
        <authorList>
            <person name="Ellenberger Sabrina"/>
        </authorList>
    </citation>
    <scope>NUCLEOTIDE SEQUENCE [LARGE SCALE GENOMIC DNA]</scope>
    <source>
        <strain evidence="1 2">CBS 412.66</strain>
    </source>
</reference>
<evidence type="ECO:0000313" key="2">
    <source>
        <dbReference type="Proteomes" id="UP000054107"/>
    </source>
</evidence>
<gene>
    <name evidence="1" type="primary">PARPA_05204.1 scaffold 16505</name>
</gene>
<dbReference type="EMBL" id="LN726018">
    <property type="protein sequence ID" value="CEP11379.1"/>
    <property type="molecule type" value="Genomic_DNA"/>
</dbReference>
<dbReference type="Proteomes" id="UP000054107">
    <property type="component" value="Unassembled WGS sequence"/>
</dbReference>
<organism evidence="1 2">
    <name type="scientific">Parasitella parasitica</name>
    <dbReference type="NCBI Taxonomy" id="35722"/>
    <lineage>
        <taxon>Eukaryota</taxon>
        <taxon>Fungi</taxon>
        <taxon>Fungi incertae sedis</taxon>
        <taxon>Mucoromycota</taxon>
        <taxon>Mucoromycotina</taxon>
        <taxon>Mucoromycetes</taxon>
        <taxon>Mucorales</taxon>
        <taxon>Mucorineae</taxon>
        <taxon>Mucoraceae</taxon>
        <taxon>Parasitella</taxon>
    </lineage>
</organism>
<protein>
    <submittedName>
        <fullName evidence="1">Uncharacterized protein</fullName>
    </submittedName>
</protein>
<evidence type="ECO:0000313" key="1">
    <source>
        <dbReference type="EMBL" id="CEP11379.1"/>
    </source>
</evidence>
<keyword evidence="2" id="KW-1185">Reference proteome</keyword>
<dbReference type="AlphaFoldDB" id="A0A0B7N8Q9"/>
<sequence length="91" mass="10464">MSNNFFYEDGQGNIVVDEQGNETMDLEEEVDPFNLGTLMTITQYRSYQDRFPAEPTEELDVEMEEAAEELSKEVAGGKKYNVYSDKHKISQ</sequence>
<name>A0A0B7N8Q9_9FUNG</name>